<feature type="compositionally biased region" description="Basic and acidic residues" evidence="1">
    <location>
        <begin position="247"/>
        <end position="264"/>
    </location>
</feature>
<protein>
    <submittedName>
        <fullName evidence="2">Uncharacterized protein</fullName>
    </submittedName>
</protein>
<keyword evidence="3" id="KW-1185">Reference proteome</keyword>
<feature type="region of interest" description="Disordered" evidence="1">
    <location>
        <begin position="102"/>
        <end position="152"/>
    </location>
</feature>
<feature type="compositionally biased region" description="Polar residues" evidence="1">
    <location>
        <begin position="204"/>
        <end position="215"/>
    </location>
</feature>
<evidence type="ECO:0000313" key="3">
    <source>
        <dbReference type="Proteomes" id="UP001140094"/>
    </source>
</evidence>
<dbReference type="EMBL" id="JANBUO010000257">
    <property type="protein sequence ID" value="KAJ2805778.1"/>
    <property type="molecule type" value="Genomic_DNA"/>
</dbReference>
<gene>
    <name evidence="2" type="ORF">H4R20_001956</name>
</gene>
<name>A0A9W8I4S9_9FUNG</name>
<evidence type="ECO:0000313" key="2">
    <source>
        <dbReference type="EMBL" id="KAJ2805778.1"/>
    </source>
</evidence>
<proteinExistence type="predicted"/>
<dbReference type="AlphaFoldDB" id="A0A9W8I4S9"/>
<dbReference type="OrthoDB" id="5592172at2759"/>
<dbReference type="Proteomes" id="UP001140094">
    <property type="component" value="Unassembled WGS sequence"/>
</dbReference>
<evidence type="ECO:0000256" key="1">
    <source>
        <dbReference type="SAM" id="MobiDB-lite"/>
    </source>
</evidence>
<comment type="caution">
    <text evidence="2">The sequence shown here is derived from an EMBL/GenBank/DDBJ whole genome shotgun (WGS) entry which is preliminary data.</text>
</comment>
<feature type="non-terminal residue" evidence="2">
    <location>
        <position position="1"/>
    </location>
</feature>
<reference evidence="2" key="1">
    <citation type="submission" date="2022-07" db="EMBL/GenBank/DDBJ databases">
        <title>Phylogenomic reconstructions and comparative analyses of Kickxellomycotina fungi.</title>
        <authorList>
            <person name="Reynolds N.K."/>
            <person name="Stajich J.E."/>
            <person name="Barry K."/>
            <person name="Grigoriev I.V."/>
            <person name="Crous P."/>
            <person name="Smith M.E."/>
        </authorList>
    </citation>
    <scope>NUCLEOTIDE SEQUENCE</scope>
    <source>
        <strain evidence="2">NRRL 1565</strain>
    </source>
</reference>
<accession>A0A9W8I4S9</accession>
<feature type="compositionally biased region" description="Basic and acidic residues" evidence="1">
    <location>
        <begin position="179"/>
        <end position="190"/>
    </location>
</feature>
<organism evidence="2 3">
    <name type="scientific">Coemansia guatemalensis</name>
    <dbReference type="NCBI Taxonomy" id="2761395"/>
    <lineage>
        <taxon>Eukaryota</taxon>
        <taxon>Fungi</taxon>
        <taxon>Fungi incertae sedis</taxon>
        <taxon>Zoopagomycota</taxon>
        <taxon>Kickxellomycotina</taxon>
        <taxon>Kickxellomycetes</taxon>
        <taxon>Kickxellales</taxon>
        <taxon>Kickxellaceae</taxon>
        <taxon>Coemansia</taxon>
    </lineage>
</organism>
<feature type="region of interest" description="Disordered" evidence="1">
    <location>
        <begin position="172"/>
        <end position="215"/>
    </location>
</feature>
<feature type="region of interest" description="Disordered" evidence="1">
    <location>
        <begin position="247"/>
        <end position="308"/>
    </location>
</feature>
<sequence length="308" mass="33638">DPAAVAETQQMEEYSQPFEVLLQPSVTGVSTSRPGTHIPRELQQKVSEFMRQQETAKSERVRAFVREQDAEIERLQQQTTLQCGIVADIISKVHPQQLQGIASARNSGGSSGLAAMLRSSGPAEARANPLLRPPRPSRDEDEEALDGSGEFGFDVGALSSGGITGGVRQMSLHASSSKQSDDYSDPEHSEGGFGAFDEGPPVTSGMTTQPSREGNLSQMLAGSMPIQIPMYGGASSLAADPVMSRREYNRRADEREMNRRREQMVRQMPKTFVPPHKLMESIDESSSEIVIGSKPRDLYNMPRRHAPG</sequence>